<sequence>MAFFEKKFLVLAFGSLWSPNTNCLGTKRARVRGELTSPFPPSEHRSRTKIRQCSGGGSGHGEPSRAESSCSRMLSLVPALVGIWTNHQRDSGLEARPVETGTFRVREHPQTSLGASTKVFKSSPKVRICGSTNERSQTTVRSRMLRRWKRSRSAKEIVFLRSIPLATMNFTGRSILNKN</sequence>
<accession>A0A6H5H333</accession>
<reference evidence="2 3" key="1">
    <citation type="submission" date="2020-02" db="EMBL/GenBank/DDBJ databases">
        <authorList>
            <person name="Ferguson B K."/>
        </authorList>
    </citation>
    <scope>NUCLEOTIDE SEQUENCE [LARGE SCALE GENOMIC DNA]</scope>
</reference>
<proteinExistence type="predicted"/>
<keyword evidence="3" id="KW-1185">Reference proteome</keyword>
<dbReference type="EMBL" id="CADCXU010024219">
    <property type="protein sequence ID" value="CAB0011544.1"/>
    <property type="molecule type" value="Genomic_DNA"/>
</dbReference>
<dbReference type="AlphaFoldDB" id="A0A6H5H333"/>
<evidence type="ECO:0000313" key="3">
    <source>
        <dbReference type="Proteomes" id="UP000479000"/>
    </source>
</evidence>
<organism evidence="2 3">
    <name type="scientific">Nesidiocoris tenuis</name>
    <dbReference type="NCBI Taxonomy" id="355587"/>
    <lineage>
        <taxon>Eukaryota</taxon>
        <taxon>Metazoa</taxon>
        <taxon>Ecdysozoa</taxon>
        <taxon>Arthropoda</taxon>
        <taxon>Hexapoda</taxon>
        <taxon>Insecta</taxon>
        <taxon>Pterygota</taxon>
        <taxon>Neoptera</taxon>
        <taxon>Paraneoptera</taxon>
        <taxon>Hemiptera</taxon>
        <taxon>Heteroptera</taxon>
        <taxon>Panheteroptera</taxon>
        <taxon>Cimicomorpha</taxon>
        <taxon>Miridae</taxon>
        <taxon>Dicyphina</taxon>
        <taxon>Nesidiocoris</taxon>
    </lineage>
</organism>
<name>A0A6H5H333_9HEMI</name>
<evidence type="ECO:0000256" key="1">
    <source>
        <dbReference type="SAM" id="MobiDB-lite"/>
    </source>
</evidence>
<protein>
    <submittedName>
        <fullName evidence="2">Uncharacterized protein</fullName>
    </submittedName>
</protein>
<dbReference type="Proteomes" id="UP000479000">
    <property type="component" value="Unassembled WGS sequence"/>
</dbReference>
<gene>
    <name evidence="2" type="ORF">NTEN_LOCUS16474</name>
</gene>
<evidence type="ECO:0000313" key="2">
    <source>
        <dbReference type="EMBL" id="CAB0011544.1"/>
    </source>
</evidence>
<feature type="region of interest" description="Disordered" evidence="1">
    <location>
        <begin position="34"/>
        <end position="67"/>
    </location>
</feature>